<proteinExistence type="predicted"/>
<protein>
    <submittedName>
        <fullName evidence="1">Uncharacterized protein</fullName>
    </submittedName>
</protein>
<reference evidence="1" key="2">
    <citation type="submission" date="2018-08" db="UniProtKB">
        <authorList>
            <consortium name="EnsemblPlants"/>
        </authorList>
    </citation>
    <scope>IDENTIFICATION</scope>
    <source>
        <strain evidence="1">Yugu1</strain>
    </source>
</reference>
<organism evidence="1 2">
    <name type="scientific">Setaria italica</name>
    <name type="common">Foxtail millet</name>
    <name type="synonym">Panicum italicum</name>
    <dbReference type="NCBI Taxonomy" id="4555"/>
    <lineage>
        <taxon>Eukaryota</taxon>
        <taxon>Viridiplantae</taxon>
        <taxon>Streptophyta</taxon>
        <taxon>Embryophyta</taxon>
        <taxon>Tracheophyta</taxon>
        <taxon>Spermatophyta</taxon>
        <taxon>Magnoliopsida</taxon>
        <taxon>Liliopsida</taxon>
        <taxon>Poales</taxon>
        <taxon>Poaceae</taxon>
        <taxon>PACMAD clade</taxon>
        <taxon>Panicoideae</taxon>
        <taxon>Panicodae</taxon>
        <taxon>Paniceae</taxon>
        <taxon>Cenchrinae</taxon>
        <taxon>Setaria</taxon>
    </lineage>
</organism>
<reference evidence="2" key="1">
    <citation type="journal article" date="2012" name="Nat. Biotechnol.">
        <title>Reference genome sequence of the model plant Setaria.</title>
        <authorList>
            <person name="Bennetzen J.L."/>
            <person name="Schmutz J."/>
            <person name="Wang H."/>
            <person name="Percifield R."/>
            <person name="Hawkins J."/>
            <person name="Pontaroli A.C."/>
            <person name="Estep M."/>
            <person name="Feng L."/>
            <person name="Vaughn J.N."/>
            <person name="Grimwood J."/>
            <person name="Jenkins J."/>
            <person name="Barry K."/>
            <person name="Lindquist E."/>
            <person name="Hellsten U."/>
            <person name="Deshpande S."/>
            <person name="Wang X."/>
            <person name="Wu X."/>
            <person name="Mitros T."/>
            <person name="Triplett J."/>
            <person name="Yang X."/>
            <person name="Ye C.Y."/>
            <person name="Mauro-Herrera M."/>
            <person name="Wang L."/>
            <person name="Li P."/>
            <person name="Sharma M."/>
            <person name="Sharma R."/>
            <person name="Ronald P.C."/>
            <person name="Panaud O."/>
            <person name="Kellogg E.A."/>
            <person name="Brutnell T.P."/>
            <person name="Doust A.N."/>
            <person name="Tuskan G.A."/>
            <person name="Rokhsar D."/>
            <person name="Devos K.M."/>
        </authorList>
    </citation>
    <scope>NUCLEOTIDE SEQUENCE [LARGE SCALE GENOMIC DNA]</scope>
    <source>
        <strain evidence="2">cv. Yugu1</strain>
    </source>
</reference>
<sequence length="84" mass="9597">MDCLLHMFDGGIVKENGEFENMNVVVELFDAPPTFKDLVDRAMRKYGCRVDDMTLRGRFDCGKARAHYVFMNLASESIGSNIRM</sequence>
<dbReference type="EnsemblPlants" id="KQL02732">
    <property type="protein sequence ID" value="KQL02732"/>
    <property type="gene ID" value="SETIT_014759mg"/>
</dbReference>
<dbReference type="Proteomes" id="UP000004995">
    <property type="component" value="Unassembled WGS sequence"/>
</dbReference>
<evidence type="ECO:0000313" key="1">
    <source>
        <dbReference type="EnsemblPlants" id="KQL02732"/>
    </source>
</evidence>
<dbReference type="Gramene" id="KQL02732">
    <property type="protein sequence ID" value="KQL02732"/>
    <property type="gene ID" value="SETIT_014759mg"/>
</dbReference>
<accession>K3YKJ0</accession>
<dbReference type="EMBL" id="AGNK02004000">
    <property type="status" value="NOT_ANNOTATED_CDS"/>
    <property type="molecule type" value="Genomic_DNA"/>
</dbReference>
<dbReference type="AlphaFoldDB" id="K3YKJ0"/>
<keyword evidence="2" id="KW-1185">Reference proteome</keyword>
<name>K3YKJ0_SETIT</name>
<dbReference type="InParanoid" id="K3YKJ0"/>
<evidence type="ECO:0000313" key="2">
    <source>
        <dbReference type="Proteomes" id="UP000004995"/>
    </source>
</evidence>
<dbReference type="HOGENOM" id="CLU_2531768_0_0_1"/>